<keyword evidence="2 6" id="KW-0645">Protease</keyword>
<dbReference type="PANTHER" id="PTHR46143">
    <property type="entry name" value="CALPAIN-7"/>
    <property type="match status" value="1"/>
</dbReference>
<keyword evidence="9" id="KW-1185">Reference proteome</keyword>
<dbReference type="SUPFAM" id="SSF54001">
    <property type="entry name" value="Cysteine proteinases"/>
    <property type="match status" value="1"/>
</dbReference>
<accession>A0A9P0H462</accession>
<evidence type="ECO:0000256" key="5">
    <source>
        <dbReference type="PIRSR" id="PIRSR622684-1"/>
    </source>
</evidence>
<dbReference type="GO" id="GO:0006508">
    <property type="term" value="P:proteolysis"/>
    <property type="evidence" value="ECO:0007669"/>
    <property type="project" value="UniProtKB-KW"/>
</dbReference>
<dbReference type="CDD" id="cd00044">
    <property type="entry name" value="CysPc"/>
    <property type="match status" value="1"/>
</dbReference>
<dbReference type="Gene3D" id="2.60.120.380">
    <property type="match status" value="2"/>
</dbReference>
<dbReference type="Pfam" id="PF04212">
    <property type="entry name" value="MIT"/>
    <property type="match status" value="1"/>
</dbReference>
<dbReference type="AlphaFoldDB" id="A0A9P0H462"/>
<reference evidence="8" key="1">
    <citation type="submission" date="2022-01" db="EMBL/GenBank/DDBJ databases">
        <authorList>
            <person name="King R."/>
        </authorList>
    </citation>
    <scope>NUCLEOTIDE SEQUENCE</scope>
</reference>
<dbReference type="PRINTS" id="PR00704">
    <property type="entry name" value="CALPAIN"/>
</dbReference>
<organism evidence="8 9">
    <name type="scientific">Nezara viridula</name>
    <name type="common">Southern green stink bug</name>
    <name type="synonym">Cimex viridulus</name>
    <dbReference type="NCBI Taxonomy" id="85310"/>
    <lineage>
        <taxon>Eukaryota</taxon>
        <taxon>Metazoa</taxon>
        <taxon>Ecdysozoa</taxon>
        <taxon>Arthropoda</taxon>
        <taxon>Hexapoda</taxon>
        <taxon>Insecta</taxon>
        <taxon>Pterygota</taxon>
        <taxon>Neoptera</taxon>
        <taxon>Paraneoptera</taxon>
        <taxon>Hemiptera</taxon>
        <taxon>Heteroptera</taxon>
        <taxon>Panheteroptera</taxon>
        <taxon>Pentatomomorpha</taxon>
        <taxon>Pentatomoidea</taxon>
        <taxon>Pentatomidae</taxon>
        <taxon>Pentatominae</taxon>
        <taxon>Nezara</taxon>
    </lineage>
</organism>
<dbReference type="InterPro" id="IPR001300">
    <property type="entry name" value="Peptidase_C2_calpain_cat"/>
</dbReference>
<feature type="active site" evidence="5 6">
    <location>
        <position position="352"/>
    </location>
</feature>
<evidence type="ECO:0000256" key="4">
    <source>
        <dbReference type="ARBA" id="ARBA00022807"/>
    </source>
</evidence>
<dbReference type="InterPro" id="IPR051297">
    <property type="entry name" value="PalB/RIM13"/>
</dbReference>
<feature type="active site" evidence="5 6">
    <location>
        <position position="337"/>
    </location>
</feature>
<evidence type="ECO:0000313" key="8">
    <source>
        <dbReference type="EMBL" id="CAH1395446.1"/>
    </source>
</evidence>
<feature type="domain" description="Calpain catalytic" evidence="7">
    <location>
        <begin position="123"/>
        <end position="372"/>
    </location>
</feature>
<dbReference type="SUPFAM" id="SSF116846">
    <property type="entry name" value="MIT domain"/>
    <property type="match status" value="2"/>
</dbReference>
<dbReference type="GO" id="GO:0004198">
    <property type="term" value="F:calcium-dependent cysteine-type endopeptidase activity"/>
    <property type="evidence" value="ECO:0007669"/>
    <property type="project" value="InterPro"/>
</dbReference>
<dbReference type="PROSITE" id="PS50203">
    <property type="entry name" value="CALPAIN_CAT"/>
    <property type="match status" value="1"/>
</dbReference>
<dbReference type="OrthoDB" id="167576at2759"/>
<proteinExistence type="inferred from homology"/>
<gene>
    <name evidence="8" type="ORF">NEZAVI_LOCUS5721</name>
</gene>
<dbReference type="Gene3D" id="1.20.58.80">
    <property type="entry name" value="Phosphotransferase system, lactose/cellobiose-type IIA subunit"/>
    <property type="match status" value="2"/>
</dbReference>
<dbReference type="Gene3D" id="3.90.70.10">
    <property type="entry name" value="Cysteine proteinases"/>
    <property type="match status" value="1"/>
</dbReference>
<dbReference type="InterPro" id="IPR036213">
    <property type="entry name" value="Calpain_III_sf"/>
</dbReference>
<evidence type="ECO:0000256" key="1">
    <source>
        <dbReference type="ARBA" id="ARBA00007623"/>
    </source>
</evidence>
<dbReference type="Proteomes" id="UP001152798">
    <property type="component" value="Chromosome 3"/>
</dbReference>
<evidence type="ECO:0000256" key="2">
    <source>
        <dbReference type="ARBA" id="ARBA00022670"/>
    </source>
</evidence>
<dbReference type="SUPFAM" id="SSF49758">
    <property type="entry name" value="Calpain large subunit, middle domain (domain III)"/>
    <property type="match status" value="2"/>
</dbReference>
<dbReference type="InterPro" id="IPR022684">
    <property type="entry name" value="Calpain_cysteine_protease"/>
</dbReference>
<dbReference type="SMART" id="SM00230">
    <property type="entry name" value="CysPc"/>
    <property type="match status" value="1"/>
</dbReference>
<comment type="similarity">
    <text evidence="1">Belongs to the peptidase C2 family.</text>
</comment>
<evidence type="ECO:0000259" key="7">
    <source>
        <dbReference type="PROSITE" id="PS50203"/>
    </source>
</evidence>
<evidence type="ECO:0000256" key="6">
    <source>
        <dbReference type="PROSITE-ProRule" id="PRU00239"/>
    </source>
</evidence>
<dbReference type="EMBL" id="OV725079">
    <property type="protein sequence ID" value="CAH1395446.1"/>
    <property type="molecule type" value="Genomic_DNA"/>
</dbReference>
<dbReference type="PANTHER" id="PTHR46143:SF1">
    <property type="entry name" value="CALPAIN-7"/>
    <property type="match status" value="1"/>
</dbReference>
<feature type="active site" evidence="5 6">
    <location>
        <position position="175"/>
    </location>
</feature>
<name>A0A9P0H462_NEZVI</name>
<protein>
    <recommendedName>
        <fullName evidence="7">Calpain catalytic domain-containing protein</fullName>
    </recommendedName>
</protein>
<sequence>MELTKEAADVALKAIDFDKRNCIDAAVYFYHEASRLLRRASQQLNEPLCEELLKKANEYDERAETIQKPSEKREFQNKEHINLNKCRFLFRQALDADESKNESAAVDLYTQAIQLAMQAYAIPFTDKDGPLALSPKQKRDFYRWARPEEICSEPVLIAGERVDCFSIKQTIVSDCSFVASLAVGALYEMRFHKRLITKIIYPRKRNKEPLFNPFGKYMVKLHLNGVTRKVIIDDTLPVNKYNQLLSSFSTKKNEMWISLLEKAYMKVMGGYDFPDLHALTGWIPERVAIRVKDPDFNSDSLFKILLTRLHRGDVLATVATGEMSDEEAERAGLIPTHAYAVLDDKKLLQLKNPWSHVRWRGNYSELDTLHWTREMCAALNYDPKSAASFDNAGVGPAKDTFNIGDNPQFRLQVGDGKGAVWILLTRHIVDIEDFKYNREYITILVYKNKGKRVYYPHDPPPYLDGVRINSPHYLTKIMLADTTERDFTLVLSQYEKSVTIYYTLRAYATCPFSLEKITDPFRHIKKIDGEWRGISAGGCANNHLTYSNNPRYRLNIVSYSHLCIDLKAPRQYQIGFDFIPLVTDNYSRKSTGDFR</sequence>
<evidence type="ECO:0000313" key="9">
    <source>
        <dbReference type="Proteomes" id="UP001152798"/>
    </source>
</evidence>
<keyword evidence="4 6" id="KW-0788">Thiol protease</keyword>
<keyword evidence="3 6" id="KW-0378">Hydrolase</keyword>
<dbReference type="InterPro" id="IPR036181">
    <property type="entry name" value="MIT_dom_sf"/>
</dbReference>
<dbReference type="InterPro" id="IPR007330">
    <property type="entry name" value="MIT_dom"/>
</dbReference>
<dbReference type="InterPro" id="IPR022682">
    <property type="entry name" value="Calpain_domain_III"/>
</dbReference>
<dbReference type="Pfam" id="PF00648">
    <property type="entry name" value="Peptidase_C2"/>
    <property type="match status" value="1"/>
</dbReference>
<evidence type="ECO:0000256" key="3">
    <source>
        <dbReference type="ARBA" id="ARBA00022801"/>
    </source>
</evidence>
<dbReference type="Pfam" id="PF01067">
    <property type="entry name" value="Calpain_III"/>
    <property type="match status" value="1"/>
</dbReference>
<dbReference type="InterPro" id="IPR038765">
    <property type="entry name" value="Papain-like_cys_pep_sf"/>
</dbReference>